<keyword evidence="5 7" id="KW-0472">Membrane</keyword>
<dbReference type="InterPro" id="IPR007219">
    <property type="entry name" value="XnlR_reg_dom"/>
</dbReference>
<evidence type="ECO:0000256" key="3">
    <source>
        <dbReference type="ARBA" id="ARBA00022692"/>
    </source>
</evidence>
<dbReference type="GO" id="GO:0022857">
    <property type="term" value="F:transmembrane transporter activity"/>
    <property type="evidence" value="ECO:0007669"/>
    <property type="project" value="InterPro"/>
</dbReference>
<feature type="transmembrane region" description="Helical" evidence="7">
    <location>
        <begin position="180"/>
        <end position="199"/>
    </location>
</feature>
<feature type="transmembrane region" description="Helical" evidence="7">
    <location>
        <begin position="49"/>
        <end position="68"/>
    </location>
</feature>
<dbReference type="AlphaFoldDB" id="A0A0G2HAS2"/>
<organism evidence="9 10">
    <name type="scientific">Phaeomoniella chlamydospora</name>
    <name type="common">Phaeoacremonium chlamydosporum</name>
    <dbReference type="NCBI Taxonomy" id="158046"/>
    <lineage>
        <taxon>Eukaryota</taxon>
        <taxon>Fungi</taxon>
        <taxon>Dikarya</taxon>
        <taxon>Ascomycota</taxon>
        <taxon>Pezizomycotina</taxon>
        <taxon>Eurotiomycetes</taxon>
        <taxon>Chaetothyriomycetidae</taxon>
        <taxon>Phaeomoniellales</taxon>
        <taxon>Phaeomoniellaceae</taxon>
        <taxon>Phaeomoniella</taxon>
    </lineage>
</organism>
<feature type="transmembrane region" description="Helical" evidence="7">
    <location>
        <begin position="211"/>
        <end position="233"/>
    </location>
</feature>
<dbReference type="InterPro" id="IPR011701">
    <property type="entry name" value="MFS"/>
</dbReference>
<dbReference type="GO" id="GO:0006351">
    <property type="term" value="P:DNA-templated transcription"/>
    <property type="evidence" value="ECO:0007669"/>
    <property type="project" value="InterPro"/>
</dbReference>
<feature type="transmembrane region" description="Helical" evidence="7">
    <location>
        <begin position="123"/>
        <end position="142"/>
    </location>
</feature>
<keyword evidence="2" id="KW-0813">Transport</keyword>
<dbReference type="InterPro" id="IPR036259">
    <property type="entry name" value="MFS_trans_sf"/>
</dbReference>
<dbReference type="FunFam" id="1.20.1250.20:FF:000013">
    <property type="entry name" value="MFS general substrate transporter"/>
    <property type="match status" value="1"/>
</dbReference>
<dbReference type="Pfam" id="PF04082">
    <property type="entry name" value="Fungal_trans"/>
    <property type="match status" value="1"/>
</dbReference>
<dbReference type="InterPro" id="IPR020846">
    <property type="entry name" value="MFS_dom"/>
</dbReference>
<dbReference type="GO" id="GO:0008270">
    <property type="term" value="F:zinc ion binding"/>
    <property type="evidence" value="ECO:0007669"/>
    <property type="project" value="InterPro"/>
</dbReference>
<dbReference type="Gene3D" id="1.20.1250.20">
    <property type="entry name" value="MFS general substrate transporter like domains"/>
    <property type="match status" value="2"/>
</dbReference>
<evidence type="ECO:0000256" key="5">
    <source>
        <dbReference type="ARBA" id="ARBA00023136"/>
    </source>
</evidence>
<protein>
    <submittedName>
        <fullName evidence="9">Putative high-affinity nicotinic acid transporter</fullName>
    </submittedName>
</protein>
<comment type="caution">
    <text evidence="9">The sequence shown here is derived from an EMBL/GenBank/DDBJ whole genome shotgun (WGS) entry which is preliminary data.</text>
</comment>
<feature type="transmembrane region" description="Helical" evidence="7">
    <location>
        <begin position="282"/>
        <end position="306"/>
    </location>
</feature>
<dbReference type="CDD" id="cd12148">
    <property type="entry name" value="fungal_TF_MHR"/>
    <property type="match status" value="1"/>
</dbReference>
<dbReference type="SUPFAM" id="SSF103473">
    <property type="entry name" value="MFS general substrate transporter"/>
    <property type="match status" value="1"/>
</dbReference>
<evidence type="ECO:0000256" key="7">
    <source>
        <dbReference type="SAM" id="Phobius"/>
    </source>
</evidence>
<feature type="transmembrane region" description="Helical" evidence="7">
    <location>
        <begin position="405"/>
        <end position="425"/>
    </location>
</feature>
<dbReference type="EMBL" id="LCWF01000039">
    <property type="protein sequence ID" value="KKY25695.1"/>
    <property type="molecule type" value="Genomic_DNA"/>
</dbReference>
<keyword evidence="10" id="KW-1185">Reference proteome</keyword>
<feature type="domain" description="Major facilitator superfamily (MFS) profile" evidence="8">
    <location>
        <begin position="40"/>
        <end position="465"/>
    </location>
</feature>
<evidence type="ECO:0000256" key="4">
    <source>
        <dbReference type="ARBA" id="ARBA00022989"/>
    </source>
</evidence>
<evidence type="ECO:0000256" key="6">
    <source>
        <dbReference type="ARBA" id="ARBA00023242"/>
    </source>
</evidence>
<dbReference type="Proteomes" id="UP000053317">
    <property type="component" value="Unassembled WGS sequence"/>
</dbReference>
<keyword evidence="4 7" id="KW-1133">Transmembrane helix</keyword>
<dbReference type="OrthoDB" id="2962993at2759"/>
<gene>
    <name evidence="9" type="ORF">UCRPC4_g01608</name>
</gene>
<feature type="transmembrane region" description="Helical" evidence="7">
    <location>
        <begin position="437"/>
        <end position="461"/>
    </location>
</feature>
<name>A0A0G2HAS2_PHACM</name>
<dbReference type="PROSITE" id="PS50850">
    <property type="entry name" value="MFS"/>
    <property type="match status" value="1"/>
</dbReference>
<proteinExistence type="predicted"/>
<evidence type="ECO:0000259" key="8">
    <source>
        <dbReference type="PROSITE" id="PS50850"/>
    </source>
</evidence>
<keyword evidence="6" id="KW-0539">Nucleus</keyword>
<dbReference type="SMART" id="SM00906">
    <property type="entry name" value="Fungal_trans"/>
    <property type="match status" value="1"/>
</dbReference>
<comment type="subcellular location">
    <subcellularLocation>
        <location evidence="1">Membrane</location>
        <topology evidence="1">Multi-pass membrane protein</topology>
    </subcellularLocation>
</comment>
<feature type="transmembrane region" description="Helical" evidence="7">
    <location>
        <begin position="318"/>
        <end position="338"/>
    </location>
</feature>
<evidence type="ECO:0000313" key="10">
    <source>
        <dbReference type="Proteomes" id="UP000053317"/>
    </source>
</evidence>
<reference evidence="9 10" key="1">
    <citation type="submission" date="2015-05" db="EMBL/GenBank/DDBJ databases">
        <title>Distinctive expansion of gene families associated with plant cell wall degradation and secondary metabolism in the genomes of grapevine trunk pathogens.</title>
        <authorList>
            <person name="Lawrence D.P."/>
            <person name="Travadon R."/>
            <person name="Rolshausen P.E."/>
            <person name="Baumgartner K."/>
        </authorList>
    </citation>
    <scope>NUCLEOTIDE SEQUENCE [LARGE SCALE GENOMIC DNA]</scope>
    <source>
        <strain evidence="9">UCRPC4</strain>
    </source>
</reference>
<evidence type="ECO:0000256" key="1">
    <source>
        <dbReference type="ARBA" id="ARBA00004141"/>
    </source>
</evidence>
<feature type="transmembrane region" description="Helical" evidence="7">
    <location>
        <begin position="345"/>
        <end position="364"/>
    </location>
</feature>
<keyword evidence="3 7" id="KW-0812">Transmembrane</keyword>
<reference evidence="9 10" key="2">
    <citation type="submission" date="2015-05" db="EMBL/GenBank/DDBJ databases">
        <authorList>
            <person name="Morales-Cruz A."/>
            <person name="Amrine K.C."/>
            <person name="Cantu D."/>
        </authorList>
    </citation>
    <scope>NUCLEOTIDE SEQUENCE [LARGE SCALE GENOMIC DNA]</scope>
    <source>
        <strain evidence="9">UCRPC4</strain>
    </source>
</reference>
<sequence>MGPIATDTVSENGRRDNITEKGAVASDANVMPENGSSEMYIDPVKERKMMLKFDIFAVCMMGLFYMMASLDRSNLGNAKIAGMPEEIGLVGNQFGTATTLLFATYVPFETPVAVLVKTVGPKVLMSACAFCWGLCFIQNWKGLYTCRLLIGLFEAGLIPGIDVYLALVYKKSERGKRSSVIFAFSALSSAFGGILAFGLTQINGPNGFSGWRWLFCVEGAITLLLVPIFYLLFPRTPTEAWFLTEEEKTMMKTRYETDKHWGQDDHFQWKDIMDAVLDPKWYAFWVYQFSVDISLYGFTTFLPSIVQGLGYTSVHANLMTVPIYIVSLLWFLLIAYFSDRTGVRGPFLAGPLVCLIIGYALLISVESLKIRFFACFVVALGIYPTTGLSLMWLQDNVARYFKRATMVGMTLTFANTAGVAVGQIFTTESSPRYIKGLSISLGLAVLALAIVITLMVSMTIVNKRRSAVILKAEQSGQPLEPQPEKGDYDVYFRKYELPDRVHANLVISVALRFIGNDYHLFLKKSFFEELETIYRNDKPQDLVWLCKAFVLLALGELYSSRTRAASPREVPGTGYFLQAIGLLQDLYETPSVTQVEVLLLLSFYSNALGRVKSAYTYTGIAMRLALGLGLHRRLPKNDIIKPIERENRRRVWWTLYILDRISASKLGHPVTISDDDIDVEFPSMDGLSSEEKEDFIDPAHLIANIKLARITGRILSEVYCLPRGNRGTFVQRVHGILKALKAWDEALPSELRLQLDGCPRHVASLHLHYNQCIIQTTRPILLYLFQSQFQLGQRVRADKPPNFSPTTLALAESCVNAARTSNRILSRLFIEGSLATFGFFDANYLFSLTLTLIMSAVMEPNTASSDAVQTSFNLLRFMKDDGNIPAGDYYDRLTHIRASVSNMRAEANRHDEVARTQRRLSKGSRSNLRACKGSSILSETVTGSTPSGGDLMASRYSGVDNIWSGENVGGDALDNPFIDHFLAEKGFSWPSGTSPEGESLRAFAHELEDELLFELL</sequence>
<dbReference type="GO" id="GO:0003677">
    <property type="term" value="F:DNA binding"/>
    <property type="evidence" value="ECO:0007669"/>
    <property type="project" value="InterPro"/>
</dbReference>
<evidence type="ECO:0000256" key="2">
    <source>
        <dbReference type="ARBA" id="ARBA00022448"/>
    </source>
</evidence>
<dbReference type="PANTHER" id="PTHR43791">
    <property type="entry name" value="PERMEASE-RELATED"/>
    <property type="match status" value="1"/>
</dbReference>
<dbReference type="PANTHER" id="PTHR43791:SF101">
    <property type="entry name" value="HIGH-AFFINITY NICOTINIC ACID TRANSPORTER"/>
    <property type="match status" value="1"/>
</dbReference>
<accession>A0A0G2HAS2</accession>
<dbReference type="Pfam" id="PF07690">
    <property type="entry name" value="MFS_1"/>
    <property type="match status" value="1"/>
</dbReference>
<dbReference type="GO" id="GO:0016020">
    <property type="term" value="C:membrane"/>
    <property type="evidence" value="ECO:0007669"/>
    <property type="project" value="UniProtKB-SubCell"/>
</dbReference>
<feature type="transmembrane region" description="Helical" evidence="7">
    <location>
        <begin position="148"/>
        <end position="168"/>
    </location>
</feature>
<evidence type="ECO:0000313" key="9">
    <source>
        <dbReference type="EMBL" id="KKY25695.1"/>
    </source>
</evidence>
<feature type="transmembrane region" description="Helical" evidence="7">
    <location>
        <begin position="370"/>
        <end position="393"/>
    </location>
</feature>